<evidence type="ECO:0000313" key="2">
    <source>
        <dbReference type="EMBL" id="KTD59115.1"/>
    </source>
</evidence>
<feature type="compositionally biased region" description="Basic and acidic residues" evidence="1">
    <location>
        <begin position="416"/>
        <end position="431"/>
    </location>
</feature>
<dbReference type="RefSeq" id="WP_027272344.1">
    <property type="nucleotide sequence ID" value="NZ_CAAAJE010000022.1"/>
</dbReference>
<comment type="caution">
    <text evidence="2">The sequence shown here is derived from an EMBL/GenBank/DDBJ whole genome shotgun (WGS) entry which is preliminary data.</text>
</comment>
<evidence type="ECO:0000313" key="3">
    <source>
        <dbReference type="Proteomes" id="UP000054621"/>
    </source>
</evidence>
<feature type="region of interest" description="Disordered" evidence="1">
    <location>
        <begin position="395"/>
        <end position="437"/>
    </location>
</feature>
<dbReference type="STRING" id="28087.Lsai_0665"/>
<gene>
    <name evidence="2" type="ORF">Lsai_0665</name>
</gene>
<reference evidence="2 3" key="1">
    <citation type="submission" date="2015-11" db="EMBL/GenBank/DDBJ databases">
        <title>Genomic analysis of 38 Legionella species identifies large and diverse effector repertoires.</title>
        <authorList>
            <person name="Burstein D."/>
            <person name="Amaro F."/>
            <person name="Zusman T."/>
            <person name="Lifshitz Z."/>
            <person name="Cohen O."/>
            <person name="Gilbert J.A."/>
            <person name="Pupko T."/>
            <person name="Shuman H.A."/>
            <person name="Segal G."/>
        </authorList>
    </citation>
    <scope>NUCLEOTIDE SEQUENCE [LARGE SCALE GENOMIC DNA]</scope>
    <source>
        <strain evidence="2 3">Mt.St.Helens-4</strain>
    </source>
</reference>
<sequence>MPPPDTEQLLRQIKSAQEELQQKAMSPNLPKQLKTDIENLCIETTSRLKELSSNPEHALKDLQTIKKNLDKTNFLVDSINLTLTAKESNPSFLTQLSSETRRIGETFDDMTFDTSRSMGNKLSTCMKAVVTTCLDTVIGASKGVRQGFVENDGFSKTMGGVFKGATMGAALGGAGGVADSFLNEDKKARKMIDNLRMEHGKELLALYKKIENKSDPALEANKARIEILKEEGKYLSELETRLNSKPEKCDEIVGSLRVLSLTSAGSALMHTALEVIHDFSSPQKFGGLEGAKALEKLGKEVVSATKNFNAILDDSQTSLPSKLFSLTKAFATSTANGLLGCFKGMAEGFKEGKGFSTIESTMKGALFGGFSGLASGFNQSLEKDLSAKKEKGDILLGAPSSSSKRIDLGSTQEHGSGSKREENLDKNKELDQGLQYS</sequence>
<dbReference type="AlphaFoldDB" id="A0A0W0YQH9"/>
<dbReference type="Proteomes" id="UP000054621">
    <property type="component" value="Unassembled WGS sequence"/>
</dbReference>
<dbReference type="PATRIC" id="fig|28087.4.peg.711"/>
<proteinExistence type="predicted"/>
<protein>
    <submittedName>
        <fullName evidence="2">Uncharacterized protein</fullName>
    </submittedName>
</protein>
<dbReference type="eggNOG" id="ENOG5031EDC">
    <property type="taxonomic scope" value="Bacteria"/>
</dbReference>
<name>A0A0W0YQH9_9GAMM</name>
<organism evidence="2 3">
    <name type="scientific">Legionella sainthelensi</name>
    <dbReference type="NCBI Taxonomy" id="28087"/>
    <lineage>
        <taxon>Bacteria</taxon>
        <taxon>Pseudomonadati</taxon>
        <taxon>Pseudomonadota</taxon>
        <taxon>Gammaproteobacteria</taxon>
        <taxon>Legionellales</taxon>
        <taxon>Legionellaceae</taxon>
        <taxon>Legionella</taxon>
    </lineage>
</organism>
<dbReference type="EMBL" id="LNYV01000008">
    <property type="protein sequence ID" value="KTD59115.1"/>
    <property type="molecule type" value="Genomic_DNA"/>
</dbReference>
<feature type="compositionally biased region" description="Polar residues" evidence="1">
    <location>
        <begin position="399"/>
        <end position="415"/>
    </location>
</feature>
<evidence type="ECO:0000256" key="1">
    <source>
        <dbReference type="SAM" id="MobiDB-lite"/>
    </source>
</evidence>
<accession>A0A0W0YQH9</accession>